<evidence type="ECO:0008006" key="3">
    <source>
        <dbReference type="Google" id="ProtNLM"/>
    </source>
</evidence>
<reference evidence="2" key="1">
    <citation type="journal article" date="2019" name="Int. J. Syst. Evol. Microbiol.">
        <title>The Global Catalogue of Microorganisms (GCM) 10K type strain sequencing project: providing services to taxonomists for standard genome sequencing and annotation.</title>
        <authorList>
            <consortium name="The Broad Institute Genomics Platform"/>
            <consortium name="The Broad Institute Genome Sequencing Center for Infectious Disease"/>
            <person name="Wu L."/>
            <person name="Ma J."/>
        </authorList>
    </citation>
    <scope>NUCLEOTIDE SEQUENCE [LARGE SCALE GENOMIC DNA]</scope>
    <source>
        <strain evidence="2">CCM 7044</strain>
    </source>
</reference>
<sequence length="293" mass="32915">MGSFVAIDLEYSDASRLPLRLGLVEVRERVVVARHGFWFRVVGRPWHFTGTGHHQDNMFLRGEQLTQDVYAGSPYIVDAWPAIDAIIAGRLLVAHGAGLDFARVRAGFDAHGAPWPALQYTCSLSIAKRVWKPWHRSGANHTLDELSTHVFPEKGLLETRYNVCHDAVEDAEACAEVILAAMRETGTATLDELIAHTGTRTWRMEANQCQTSKGWVERGYPRARPVANVPYGLNRHPGLQRAAYLEIRAQWRGDPGILDERRVPRPEDPLPDGCPDCRACRCWRLSPPLSRPE</sequence>
<evidence type="ECO:0000313" key="1">
    <source>
        <dbReference type="EMBL" id="MFD2794562.1"/>
    </source>
</evidence>
<accession>A0ABW5VS98</accession>
<comment type="caution">
    <text evidence="1">The sequence shown here is derived from an EMBL/GenBank/DDBJ whole genome shotgun (WGS) entry which is preliminary data.</text>
</comment>
<gene>
    <name evidence="1" type="ORF">ACFS27_13480</name>
</gene>
<dbReference type="Proteomes" id="UP001597479">
    <property type="component" value="Unassembled WGS sequence"/>
</dbReference>
<dbReference type="RefSeq" id="WP_377183774.1">
    <property type="nucleotide sequence ID" value="NZ_JBHUOG010000002.1"/>
</dbReference>
<dbReference type="Gene3D" id="3.30.420.10">
    <property type="entry name" value="Ribonuclease H-like superfamily/Ribonuclease H"/>
    <property type="match status" value="1"/>
</dbReference>
<organism evidence="1 2">
    <name type="scientific">Promicromonospora vindobonensis</name>
    <dbReference type="NCBI Taxonomy" id="195748"/>
    <lineage>
        <taxon>Bacteria</taxon>
        <taxon>Bacillati</taxon>
        <taxon>Actinomycetota</taxon>
        <taxon>Actinomycetes</taxon>
        <taxon>Micrococcales</taxon>
        <taxon>Promicromonosporaceae</taxon>
        <taxon>Promicromonospora</taxon>
    </lineage>
</organism>
<evidence type="ECO:0000313" key="2">
    <source>
        <dbReference type="Proteomes" id="UP001597479"/>
    </source>
</evidence>
<dbReference type="EMBL" id="JBHUOG010000002">
    <property type="protein sequence ID" value="MFD2794562.1"/>
    <property type="molecule type" value="Genomic_DNA"/>
</dbReference>
<dbReference type="InterPro" id="IPR036397">
    <property type="entry name" value="RNaseH_sf"/>
</dbReference>
<dbReference type="SUPFAM" id="SSF53098">
    <property type="entry name" value="Ribonuclease H-like"/>
    <property type="match status" value="1"/>
</dbReference>
<protein>
    <recommendedName>
        <fullName evidence="3">Exonuclease domain-containing protein</fullName>
    </recommendedName>
</protein>
<dbReference type="InterPro" id="IPR012337">
    <property type="entry name" value="RNaseH-like_sf"/>
</dbReference>
<proteinExistence type="predicted"/>
<keyword evidence="2" id="KW-1185">Reference proteome</keyword>
<name>A0ABW5VS98_9MICO</name>